<organism evidence="5 6">
    <name type="scientific">Limosilactobacillus mucosae</name>
    <name type="common">Lactobacillus mucosae</name>
    <dbReference type="NCBI Taxonomy" id="97478"/>
    <lineage>
        <taxon>Bacteria</taxon>
        <taxon>Bacillati</taxon>
        <taxon>Bacillota</taxon>
        <taxon>Bacilli</taxon>
        <taxon>Lactobacillales</taxon>
        <taxon>Lactobacillaceae</taxon>
        <taxon>Limosilactobacillus</taxon>
    </lineage>
</organism>
<dbReference type="InterPro" id="IPR006047">
    <property type="entry name" value="GH13_cat_dom"/>
</dbReference>
<dbReference type="PANTHER" id="PTHR10357:SF184">
    <property type="entry name" value="OLIGO-1,6-GLUCOSIDASE 1"/>
    <property type="match status" value="1"/>
</dbReference>
<feature type="domain" description="Glycosyl hydrolase family 13 catalytic" evidence="4">
    <location>
        <begin position="16"/>
        <end position="428"/>
    </location>
</feature>
<dbReference type="CDD" id="cd11333">
    <property type="entry name" value="AmyAc_SI_OligoGlu_DGase"/>
    <property type="match status" value="1"/>
</dbReference>
<sequence length="565" mass="64911">MAYTPKWWWQNSVVYQVYPRSFQDSNHDGIGDLKGIISRLDYIKKLGADIIWLNPIYRSPNVDNGYDISDYRAIDPTFGSLTDFKELLTKAHELGLKIMMDLVVNHSSDENEWFKQSRQGKENPYRDYYIWRDPVDGHEPTNWGSYFSGSAWQYDEASGQYYLHLFAVKQPDLNWENEAVRHSVYDIMNWWADLGVDGFRMDVINLISKPAVYKDIPTAPGMKYGDVEPVVANGHRMHEFLQEMHQAVMAKHDLVTVGETPGATTDDAKKYANLEQTELNMIFEFEHVGLDGNDNPALGKWSDKKVSLPELRDNLVKWQTQLSGKAWNSLYWNNHDQPRVVSRFGNDDPKYRVVSAKMLATMLHCLQGTPYIYAGEELGMTNTTFNSLSDYRDLESINAYHQLVDEEHLVDGKTMSRYLAIHSRDNARTPMQWDDSKNAGFSDAEPWIAVNPNYSEINARAALADPSSVFYHYQKLIQMRHDLPVMTEGKFALVKGNESDDQVFAYTRDDGETTLLVVANFTKETIKREYAAGKGKLLLSNYEDDMGETLRPYEAKVYEFSSKGE</sequence>
<evidence type="ECO:0000259" key="4">
    <source>
        <dbReference type="SMART" id="SM00642"/>
    </source>
</evidence>
<dbReference type="SUPFAM" id="SSF51011">
    <property type="entry name" value="Glycosyl hydrolase domain"/>
    <property type="match status" value="1"/>
</dbReference>
<dbReference type="GO" id="GO:0009313">
    <property type="term" value="P:oligosaccharide catabolic process"/>
    <property type="evidence" value="ECO:0007669"/>
    <property type="project" value="TreeGrafter"/>
</dbReference>
<dbReference type="PANTHER" id="PTHR10357">
    <property type="entry name" value="ALPHA-AMYLASE FAMILY MEMBER"/>
    <property type="match status" value="1"/>
</dbReference>
<name>A0A508YT19_LIMMU</name>
<dbReference type="InterPro" id="IPR045857">
    <property type="entry name" value="O16G_dom_2"/>
</dbReference>
<evidence type="ECO:0000313" key="5">
    <source>
        <dbReference type="EMBL" id="VTZ93255.1"/>
    </source>
</evidence>
<dbReference type="RefSeq" id="WP_143113471.1">
    <property type="nucleotide sequence ID" value="NZ_CABFNH010000032.1"/>
</dbReference>
<gene>
    <name evidence="5" type="primary">malL</name>
    <name evidence="5" type="ORF">LMUP508_01905</name>
</gene>
<dbReference type="Gene3D" id="2.60.40.1180">
    <property type="entry name" value="Golgi alpha-mannosidase II"/>
    <property type="match status" value="1"/>
</dbReference>
<keyword evidence="2 5" id="KW-0378">Hydrolase</keyword>
<dbReference type="EMBL" id="CABFNH010000032">
    <property type="protein sequence ID" value="VTZ93255.1"/>
    <property type="molecule type" value="Genomic_DNA"/>
</dbReference>
<proteinExistence type="inferred from homology"/>
<keyword evidence="3 5" id="KW-0326">Glycosidase</keyword>
<dbReference type="Gene3D" id="3.90.400.10">
    <property type="entry name" value="Oligo-1,6-glucosidase, Domain 2"/>
    <property type="match status" value="1"/>
</dbReference>
<dbReference type="GO" id="GO:0004556">
    <property type="term" value="F:alpha-amylase activity"/>
    <property type="evidence" value="ECO:0007669"/>
    <property type="project" value="TreeGrafter"/>
</dbReference>
<protein>
    <submittedName>
        <fullName evidence="5">Oligo-1,6-glucosidase</fullName>
        <ecNumber evidence="5">3.2.1.10</ecNumber>
    </submittedName>
</protein>
<accession>A0A508YT19</accession>
<evidence type="ECO:0000313" key="6">
    <source>
        <dbReference type="Proteomes" id="UP000365705"/>
    </source>
</evidence>
<dbReference type="InterPro" id="IPR017853">
    <property type="entry name" value="GH"/>
</dbReference>
<dbReference type="InterPro" id="IPR013780">
    <property type="entry name" value="Glyco_hydro_b"/>
</dbReference>
<dbReference type="GO" id="GO:0004574">
    <property type="term" value="F:oligo-1,6-glucosidase activity"/>
    <property type="evidence" value="ECO:0007669"/>
    <property type="project" value="UniProtKB-EC"/>
</dbReference>
<reference evidence="5 6" key="1">
    <citation type="submission" date="2019-06" db="EMBL/GenBank/DDBJ databases">
        <authorList>
            <person name="Rodrigo-Torres L."/>
            <person name="Arahal R. D."/>
            <person name="Lucena T."/>
        </authorList>
    </citation>
    <scope>NUCLEOTIDE SEQUENCE [LARGE SCALE GENOMIC DNA]</scope>
    <source>
        <strain evidence="5 6">INIA P508</strain>
    </source>
</reference>
<comment type="similarity">
    <text evidence="1">Belongs to the glycosyl hydrolase 13 family.</text>
</comment>
<dbReference type="Proteomes" id="UP000365705">
    <property type="component" value="Unassembled WGS sequence"/>
</dbReference>
<dbReference type="NCBIfam" id="NF008183">
    <property type="entry name" value="PRK10933.1"/>
    <property type="match status" value="1"/>
</dbReference>
<evidence type="ECO:0000256" key="1">
    <source>
        <dbReference type="ARBA" id="ARBA00008061"/>
    </source>
</evidence>
<dbReference type="EC" id="3.2.1.10" evidence="5"/>
<dbReference type="SMART" id="SM00642">
    <property type="entry name" value="Aamy"/>
    <property type="match status" value="1"/>
</dbReference>
<dbReference type="SUPFAM" id="SSF51445">
    <property type="entry name" value="(Trans)glycosidases"/>
    <property type="match status" value="1"/>
</dbReference>
<dbReference type="FunFam" id="3.20.20.80:FF:000064">
    <property type="entry name" value="Oligo-1,6-glucosidase"/>
    <property type="match status" value="1"/>
</dbReference>
<dbReference type="Gene3D" id="3.20.20.80">
    <property type="entry name" value="Glycosidases"/>
    <property type="match status" value="1"/>
</dbReference>
<dbReference type="Pfam" id="PF00128">
    <property type="entry name" value="Alpha-amylase"/>
    <property type="match status" value="1"/>
</dbReference>
<dbReference type="AlphaFoldDB" id="A0A508YT19"/>
<evidence type="ECO:0000256" key="2">
    <source>
        <dbReference type="ARBA" id="ARBA00022801"/>
    </source>
</evidence>
<dbReference type="FunFam" id="3.90.400.10:FF:000002">
    <property type="entry name" value="Sucrose isomerase"/>
    <property type="match status" value="1"/>
</dbReference>
<evidence type="ECO:0000256" key="3">
    <source>
        <dbReference type="ARBA" id="ARBA00023295"/>
    </source>
</evidence>